<dbReference type="SMART" id="SM00014">
    <property type="entry name" value="acidPPc"/>
    <property type="match status" value="1"/>
</dbReference>
<evidence type="ECO:0000256" key="5">
    <source>
        <dbReference type="ARBA" id="ARBA00022989"/>
    </source>
</evidence>
<dbReference type="InterPro" id="IPR000326">
    <property type="entry name" value="PAP2/HPO"/>
</dbReference>
<dbReference type="Proteomes" id="UP000238479">
    <property type="component" value="Chromosome 7"/>
</dbReference>
<dbReference type="EC" id="3.1.3.-" evidence="9"/>
<proteinExistence type="inferred from homology"/>
<dbReference type="CDD" id="cd03390">
    <property type="entry name" value="PAP2_containing_1_like"/>
    <property type="match status" value="1"/>
</dbReference>
<dbReference type="SUPFAM" id="SSF48317">
    <property type="entry name" value="Acid phosphatase/Vanadium-dependent haloperoxidase"/>
    <property type="match status" value="1"/>
</dbReference>
<comment type="subcellular location">
    <subcellularLocation>
        <location evidence="1">Membrane</location>
        <topology evidence="1">Multi-pass membrane protein</topology>
    </subcellularLocation>
</comment>
<dbReference type="GO" id="GO:0006644">
    <property type="term" value="P:phospholipid metabolic process"/>
    <property type="evidence" value="ECO:0007669"/>
    <property type="project" value="InterPro"/>
</dbReference>
<dbReference type="AlphaFoldDB" id="A0A2P6P222"/>
<feature type="transmembrane region" description="Helical" evidence="7">
    <location>
        <begin position="166"/>
        <end position="183"/>
    </location>
</feature>
<dbReference type="OMA" id="SHAYDWA"/>
<protein>
    <submittedName>
        <fullName evidence="9">Putative phosphoric monoester hydrolase</fullName>
        <ecNumber evidence="9">3.1.3.-</ecNumber>
    </submittedName>
</protein>
<feature type="transmembrane region" description="Helical" evidence="7">
    <location>
        <begin position="96"/>
        <end position="114"/>
    </location>
</feature>
<dbReference type="PANTHER" id="PTHR10165:SF35">
    <property type="entry name" value="RE23632P"/>
    <property type="match status" value="1"/>
</dbReference>
<evidence type="ECO:0000256" key="6">
    <source>
        <dbReference type="ARBA" id="ARBA00023136"/>
    </source>
</evidence>
<evidence type="ECO:0000256" key="7">
    <source>
        <dbReference type="SAM" id="Phobius"/>
    </source>
</evidence>
<dbReference type="InterPro" id="IPR036938">
    <property type="entry name" value="PAP2/HPO_sf"/>
</dbReference>
<evidence type="ECO:0000256" key="4">
    <source>
        <dbReference type="ARBA" id="ARBA00022801"/>
    </source>
</evidence>
<dbReference type="GO" id="GO:0008195">
    <property type="term" value="F:phosphatidate phosphatase activity"/>
    <property type="evidence" value="ECO:0007669"/>
    <property type="project" value="TreeGrafter"/>
</dbReference>
<dbReference type="Pfam" id="PF01569">
    <property type="entry name" value="PAP2"/>
    <property type="match status" value="1"/>
</dbReference>
<dbReference type="Gramene" id="PRQ15987">
    <property type="protein sequence ID" value="PRQ15987"/>
    <property type="gene ID" value="RchiOBHm_Chr7g0179351"/>
</dbReference>
<sequence length="295" mass="33260">MPEIQLGTHTLKSHGLKVANVHKYDWMILLVLGAIDITLNVIEPFHRFLNQDMMTDLKYPFQLDTVPMWCVPIYAVFLPVGIFFAFYFVRKDIYDLHHAMLGLAYSILITLVITDSIKDAVGRPRPDFFYRCFPDGQGAYDAYYGDVLCTGDKDDIREGYKSFPSGHSSVSFAGLGFLAWYLAGKIKAFDRRGHASKLCIVIFPLLCAALVAVSRVDDYWHHWADVFTGSLIGIVTASVCYLQSFPFPNQENGWAPHVYFRVMAAQLSDASATRLKNLNTRRPDVEAPVDFSPPA</sequence>
<feature type="domain" description="Phosphatidic acid phosphatase type 2/haloperoxidase" evidence="8">
    <location>
        <begin position="101"/>
        <end position="241"/>
    </location>
</feature>
<evidence type="ECO:0000313" key="9">
    <source>
        <dbReference type="EMBL" id="PRQ15987.1"/>
    </source>
</evidence>
<dbReference type="GO" id="GO:0046839">
    <property type="term" value="P:phospholipid dephosphorylation"/>
    <property type="evidence" value="ECO:0007669"/>
    <property type="project" value="TreeGrafter"/>
</dbReference>
<dbReference type="InterPro" id="IPR043216">
    <property type="entry name" value="PAP-like"/>
</dbReference>
<evidence type="ECO:0000313" key="10">
    <source>
        <dbReference type="Proteomes" id="UP000238479"/>
    </source>
</evidence>
<dbReference type="STRING" id="74649.A0A2P6P222"/>
<comment type="similarity">
    <text evidence="2">Belongs to the PA-phosphatase related phosphoesterase family.</text>
</comment>
<reference evidence="9 10" key="1">
    <citation type="journal article" date="2018" name="Nat. Genet.">
        <title>The Rosa genome provides new insights in the design of modern roses.</title>
        <authorList>
            <person name="Bendahmane M."/>
        </authorList>
    </citation>
    <scope>NUCLEOTIDE SEQUENCE [LARGE SCALE GENOMIC DNA]</scope>
    <source>
        <strain evidence="10">cv. Old Blush</strain>
    </source>
</reference>
<feature type="transmembrane region" description="Helical" evidence="7">
    <location>
        <begin position="195"/>
        <end position="214"/>
    </location>
</feature>
<evidence type="ECO:0000256" key="1">
    <source>
        <dbReference type="ARBA" id="ARBA00004141"/>
    </source>
</evidence>
<feature type="transmembrane region" description="Helical" evidence="7">
    <location>
        <begin position="26"/>
        <end position="46"/>
    </location>
</feature>
<comment type="caution">
    <text evidence="9">The sequence shown here is derived from an EMBL/GenBank/DDBJ whole genome shotgun (WGS) entry which is preliminary data.</text>
</comment>
<dbReference type="PANTHER" id="PTHR10165">
    <property type="entry name" value="LIPID PHOSPHATE PHOSPHATASE"/>
    <property type="match status" value="1"/>
</dbReference>
<feature type="transmembrane region" description="Helical" evidence="7">
    <location>
        <begin position="220"/>
        <end position="242"/>
    </location>
</feature>
<dbReference type="GO" id="GO:0016020">
    <property type="term" value="C:membrane"/>
    <property type="evidence" value="ECO:0007669"/>
    <property type="project" value="UniProtKB-SubCell"/>
</dbReference>
<feature type="transmembrane region" description="Helical" evidence="7">
    <location>
        <begin position="66"/>
        <end position="89"/>
    </location>
</feature>
<keyword evidence="10" id="KW-1185">Reference proteome</keyword>
<dbReference type="Gene3D" id="1.20.144.10">
    <property type="entry name" value="Phosphatidic acid phosphatase type 2/haloperoxidase"/>
    <property type="match status" value="1"/>
</dbReference>
<keyword evidence="4 9" id="KW-0378">Hydrolase</keyword>
<dbReference type="FunFam" id="1.20.144.10:FF:000001">
    <property type="entry name" value="Lipid phosphate phosphatase 2"/>
    <property type="match status" value="1"/>
</dbReference>
<dbReference type="EMBL" id="PDCK01000045">
    <property type="protein sequence ID" value="PRQ15987.1"/>
    <property type="molecule type" value="Genomic_DNA"/>
</dbReference>
<accession>A0A2P6P222</accession>
<evidence type="ECO:0000259" key="8">
    <source>
        <dbReference type="SMART" id="SM00014"/>
    </source>
</evidence>
<name>A0A2P6P222_ROSCH</name>
<organism evidence="9 10">
    <name type="scientific">Rosa chinensis</name>
    <name type="common">China rose</name>
    <dbReference type="NCBI Taxonomy" id="74649"/>
    <lineage>
        <taxon>Eukaryota</taxon>
        <taxon>Viridiplantae</taxon>
        <taxon>Streptophyta</taxon>
        <taxon>Embryophyta</taxon>
        <taxon>Tracheophyta</taxon>
        <taxon>Spermatophyta</taxon>
        <taxon>Magnoliopsida</taxon>
        <taxon>eudicotyledons</taxon>
        <taxon>Gunneridae</taxon>
        <taxon>Pentapetalae</taxon>
        <taxon>rosids</taxon>
        <taxon>fabids</taxon>
        <taxon>Rosales</taxon>
        <taxon>Rosaceae</taxon>
        <taxon>Rosoideae</taxon>
        <taxon>Rosoideae incertae sedis</taxon>
        <taxon>Rosa</taxon>
    </lineage>
</organism>
<gene>
    <name evidence="9" type="ORF">RchiOBHm_Chr7g0179351</name>
</gene>
<keyword evidence="3 7" id="KW-0812">Transmembrane</keyword>
<dbReference type="OrthoDB" id="10030083at2759"/>
<keyword evidence="6 7" id="KW-0472">Membrane</keyword>
<evidence type="ECO:0000256" key="3">
    <source>
        <dbReference type="ARBA" id="ARBA00022692"/>
    </source>
</evidence>
<evidence type="ECO:0000256" key="2">
    <source>
        <dbReference type="ARBA" id="ARBA00008816"/>
    </source>
</evidence>
<keyword evidence="5 7" id="KW-1133">Transmembrane helix</keyword>